<evidence type="ECO:0000256" key="1">
    <source>
        <dbReference type="SAM" id="MobiDB-lite"/>
    </source>
</evidence>
<protein>
    <submittedName>
        <fullName evidence="2">Unannotated protein</fullName>
    </submittedName>
</protein>
<sequence>MYGLPPTDLKARIEEFTPPGIAFAERLNTSSFDARPAPLQTVATQPAAAQRVGSQKGMVPDIGTPT</sequence>
<dbReference type="AlphaFoldDB" id="A0A6J6HPJ0"/>
<reference evidence="2" key="1">
    <citation type="submission" date="2020-05" db="EMBL/GenBank/DDBJ databases">
        <authorList>
            <person name="Chiriac C."/>
            <person name="Salcher M."/>
            <person name="Ghai R."/>
            <person name="Kavagutti S V."/>
        </authorList>
    </citation>
    <scope>NUCLEOTIDE SEQUENCE</scope>
</reference>
<feature type="region of interest" description="Disordered" evidence="1">
    <location>
        <begin position="43"/>
        <end position="66"/>
    </location>
</feature>
<evidence type="ECO:0000313" key="2">
    <source>
        <dbReference type="EMBL" id="CAB4610538.1"/>
    </source>
</evidence>
<proteinExistence type="predicted"/>
<organism evidence="2">
    <name type="scientific">freshwater metagenome</name>
    <dbReference type="NCBI Taxonomy" id="449393"/>
    <lineage>
        <taxon>unclassified sequences</taxon>
        <taxon>metagenomes</taxon>
        <taxon>ecological metagenomes</taxon>
    </lineage>
</organism>
<dbReference type="EMBL" id="CAEZUX010000027">
    <property type="protein sequence ID" value="CAB4610538.1"/>
    <property type="molecule type" value="Genomic_DNA"/>
</dbReference>
<accession>A0A6J6HPJ0</accession>
<name>A0A6J6HPJ0_9ZZZZ</name>
<gene>
    <name evidence="2" type="ORF">UFOPK1874_00391</name>
</gene>